<dbReference type="RefSeq" id="WP_100203365.1">
    <property type="nucleotide sequence ID" value="NZ_PGGW01000060.1"/>
</dbReference>
<proteinExistence type="predicted"/>
<sequence length="635" mass="66031">MRIALLTEGGYPYPDGDAAAWCDRLVRGLDGDEFEVYALGRHPGQREDVLRGARHTLPDNVRRVRTVPLWGPAPGGPGARGRYGRRGRRRFGEHFAELAGAVCAARREVWPAAEADRFAAGLHGLAALAREHGGLSAALRSEQAVRLLERACRAPGALRTAREIPPAGLLTVTDRLERALRPLSPDWYGGGADGPGPAGADVCHAVGGGCAALPGLLAGRLYGTPLLVTEYTGHGVRLREHYLTGAARAAAPDADPADTPVRALLTSFRALLTHETYRRAELVVSGNAHARRWQLRCGADRDRLRTVHPGMDAASFTAVGEDTGRERPAPVLVWTGRVEPARDLVCLLRAFAEVRRALPRARLLVAERPGGPGAPAGEELAVAAYRAHCRLLADDLFPLFPAARDGSGDGPGDAADGGPGAAAGAPVRFVRVGDPRLPTAADAYAAADVAVFSSVVAGFPAELVEAMLAGRATVATDAGAVREVVGGTGLVVPPHDPRALADACAALLGDPARRARLGAAARARALELFTVERNVTAFRGLHLEVLSRRAVPAGPVGGRAGGGGAERPFARPAEARLPGRWTARGGPPAPAGAVSGPAAPRPAVPGQARPGGRPGRAPGWARTSAGSGRPGEDRR</sequence>
<feature type="compositionally biased region" description="Low complexity" evidence="2">
    <location>
        <begin position="604"/>
        <end position="622"/>
    </location>
</feature>
<feature type="domain" description="DUF3492" evidence="3">
    <location>
        <begin position="1"/>
        <end position="301"/>
    </location>
</feature>
<organism evidence="4 5">
    <name type="scientific">Streptomyces carminius</name>
    <dbReference type="NCBI Taxonomy" id="2665496"/>
    <lineage>
        <taxon>Bacteria</taxon>
        <taxon>Bacillati</taxon>
        <taxon>Actinomycetota</taxon>
        <taxon>Actinomycetes</taxon>
        <taxon>Kitasatosporales</taxon>
        <taxon>Streptomycetaceae</taxon>
        <taxon>Streptomyces</taxon>
    </lineage>
</organism>
<evidence type="ECO:0000259" key="3">
    <source>
        <dbReference type="Pfam" id="PF11997"/>
    </source>
</evidence>
<comment type="caution">
    <text evidence="4">The sequence shown here is derived from an EMBL/GenBank/DDBJ whole genome shotgun (WGS) entry which is preliminary data.</text>
</comment>
<evidence type="ECO:0000256" key="1">
    <source>
        <dbReference type="ARBA" id="ARBA00021292"/>
    </source>
</evidence>
<dbReference type="Pfam" id="PF11997">
    <property type="entry name" value="DUF3492"/>
    <property type="match status" value="1"/>
</dbReference>
<keyword evidence="4" id="KW-0808">Transferase</keyword>
<keyword evidence="5" id="KW-1185">Reference proteome</keyword>
<dbReference type="Proteomes" id="UP000230407">
    <property type="component" value="Unassembled WGS sequence"/>
</dbReference>
<dbReference type="AlphaFoldDB" id="A0A2M8LW52"/>
<dbReference type="InterPro" id="IPR022622">
    <property type="entry name" value="DUF3492"/>
</dbReference>
<dbReference type="GO" id="GO:0016757">
    <property type="term" value="F:glycosyltransferase activity"/>
    <property type="evidence" value="ECO:0007669"/>
    <property type="project" value="TreeGrafter"/>
</dbReference>
<evidence type="ECO:0000313" key="4">
    <source>
        <dbReference type="EMBL" id="PJE96180.1"/>
    </source>
</evidence>
<dbReference type="EMBL" id="PGGW01000060">
    <property type="protein sequence ID" value="PJE96180.1"/>
    <property type="molecule type" value="Genomic_DNA"/>
</dbReference>
<dbReference type="Pfam" id="PF13692">
    <property type="entry name" value="Glyco_trans_1_4"/>
    <property type="match status" value="1"/>
</dbReference>
<dbReference type="Gene3D" id="3.40.50.2000">
    <property type="entry name" value="Glycogen Phosphorylase B"/>
    <property type="match status" value="2"/>
</dbReference>
<protein>
    <recommendedName>
        <fullName evidence="1">D-inositol 3-phosphate glycosyltransferase</fullName>
    </recommendedName>
</protein>
<accession>A0A2M8LW52</accession>
<gene>
    <name evidence="4" type="ORF">CUT44_20605</name>
</gene>
<reference evidence="4 5" key="1">
    <citation type="submission" date="2017-11" db="EMBL/GenBank/DDBJ databases">
        <title>Streptomyces carmine sp. nov., a novel actinomycete isolated from Sophora alopecuroides in Xinjiang, China.</title>
        <authorList>
            <person name="Wang Y."/>
            <person name="Luo X."/>
            <person name="Wan C."/>
            <person name="Zhang L."/>
        </authorList>
    </citation>
    <scope>NUCLEOTIDE SEQUENCE [LARGE SCALE GENOMIC DNA]</scope>
    <source>
        <strain evidence="4 5">TRM SA0054</strain>
    </source>
</reference>
<dbReference type="PANTHER" id="PTHR12526">
    <property type="entry name" value="GLYCOSYLTRANSFERASE"/>
    <property type="match status" value="1"/>
</dbReference>
<feature type="compositionally biased region" description="Low complexity" evidence="2">
    <location>
        <begin position="578"/>
        <end position="598"/>
    </location>
</feature>
<dbReference type="PANTHER" id="PTHR12526:SF636">
    <property type="entry name" value="BLL3647 PROTEIN"/>
    <property type="match status" value="1"/>
</dbReference>
<dbReference type="SUPFAM" id="SSF53756">
    <property type="entry name" value="UDP-Glycosyltransferase/glycogen phosphorylase"/>
    <property type="match status" value="1"/>
</dbReference>
<feature type="region of interest" description="Disordered" evidence="2">
    <location>
        <begin position="578"/>
        <end position="635"/>
    </location>
</feature>
<evidence type="ECO:0000313" key="5">
    <source>
        <dbReference type="Proteomes" id="UP000230407"/>
    </source>
</evidence>
<name>A0A2M8LW52_9ACTN</name>
<evidence type="ECO:0000256" key="2">
    <source>
        <dbReference type="SAM" id="MobiDB-lite"/>
    </source>
</evidence>